<dbReference type="RefSeq" id="WP_102266209.1">
    <property type="nucleotide sequence ID" value="NZ_JANGCH010000007.1"/>
</dbReference>
<dbReference type="Pfam" id="PF03610">
    <property type="entry name" value="EIIA-man"/>
    <property type="match status" value="1"/>
</dbReference>
<dbReference type="CDD" id="cd00006">
    <property type="entry name" value="PTS_IIA_man"/>
    <property type="match status" value="1"/>
</dbReference>
<evidence type="ECO:0000256" key="3">
    <source>
        <dbReference type="ARBA" id="ARBA00022490"/>
    </source>
</evidence>
<dbReference type="PROSITE" id="PS51096">
    <property type="entry name" value="PTS_EIIA_TYPE_4"/>
    <property type="match status" value="1"/>
</dbReference>
<keyword evidence="3" id="KW-0963">Cytoplasm</keyword>
<accession>A0ABT1SKX0</accession>
<dbReference type="EMBL" id="JANGCH010000007">
    <property type="protein sequence ID" value="MCQ5121858.1"/>
    <property type="molecule type" value="Genomic_DNA"/>
</dbReference>
<evidence type="ECO:0000259" key="8">
    <source>
        <dbReference type="PROSITE" id="PS51096"/>
    </source>
</evidence>
<organism evidence="9 10">
    <name type="scientific">Massilicoli timonensis</name>
    <dbReference type="NCBI Taxonomy" id="2015901"/>
    <lineage>
        <taxon>Bacteria</taxon>
        <taxon>Bacillati</taxon>
        <taxon>Bacillota</taxon>
        <taxon>Erysipelotrichia</taxon>
        <taxon>Erysipelotrichales</taxon>
        <taxon>Erysipelotrichaceae</taxon>
        <taxon>Massilicoli</taxon>
    </lineage>
</organism>
<keyword evidence="6" id="KW-0598">Phosphotransferase system</keyword>
<dbReference type="InterPro" id="IPR051471">
    <property type="entry name" value="Bacterial_PTS_sugar_comp"/>
</dbReference>
<evidence type="ECO:0000256" key="5">
    <source>
        <dbReference type="ARBA" id="ARBA00022679"/>
    </source>
</evidence>
<keyword evidence="2" id="KW-0813">Transport</keyword>
<dbReference type="SUPFAM" id="SSF53062">
    <property type="entry name" value="PTS system fructose IIA component-like"/>
    <property type="match status" value="1"/>
</dbReference>
<evidence type="ECO:0000256" key="2">
    <source>
        <dbReference type="ARBA" id="ARBA00022448"/>
    </source>
</evidence>
<dbReference type="PANTHER" id="PTHR33799">
    <property type="entry name" value="PTS PERMEASE-RELATED-RELATED"/>
    <property type="match status" value="1"/>
</dbReference>
<keyword evidence="5" id="KW-0808">Transferase</keyword>
<evidence type="ECO:0000256" key="4">
    <source>
        <dbReference type="ARBA" id="ARBA00022597"/>
    </source>
</evidence>
<comment type="caution">
    <text evidence="9">The sequence shown here is derived from an EMBL/GenBank/DDBJ whole genome shotgun (WGS) entry which is preliminary data.</text>
</comment>
<evidence type="ECO:0000256" key="1">
    <source>
        <dbReference type="ARBA" id="ARBA00004496"/>
    </source>
</evidence>
<evidence type="ECO:0000256" key="7">
    <source>
        <dbReference type="ARBA" id="ARBA00022777"/>
    </source>
</evidence>
<evidence type="ECO:0000313" key="9">
    <source>
        <dbReference type="EMBL" id="MCQ5121858.1"/>
    </source>
</evidence>
<keyword evidence="7" id="KW-0418">Kinase</keyword>
<dbReference type="Proteomes" id="UP001524435">
    <property type="component" value="Unassembled WGS sequence"/>
</dbReference>
<proteinExistence type="predicted"/>
<keyword evidence="10" id="KW-1185">Reference proteome</keyword>
<comment type="subcellular location">
    <subcellularLocation>
        <location evidence="1">Cytoplasm</location>
    </subcellularLocation>
</comment>
<reference evidence="9 10" key="1">
    <citation type="submission" date="2022-06" db="EMBL/GenBank/DDBJ databases">
        <title>Isolation of gut microbiota from human fecal samples.</title>
        <authorList>
            <person name="Pamer E.G."/>
            <person name="Barat B."/>
            <person name="Waligurski E."/>
            <person name="Medina S."/>
            <person name="Paddock L."/>
            <person name="Mostad J."/>
        </authorList>
    </citation>
    <scope>NUCLEOTIDE SEQUENCE [LARGE SCALE GENOMIC DNA]</scope>
    <source>
        <strain evidence="9 10">DFI.6.1</strain>
    </source>
</reference>
<name>A0ABT1SKX0_9FIRM</name>
<dbReference type="Gene3D" id="3.40.50.510">
    <property type="entry name" value="Phosphotransferase system, mannose-type IIA component"/>
    <property type="match status" value="1"/>
</dbReference>
<protein>
    <submittedName>
        <fullName evidence="9">PTS sugar transporter subunit IIA</fullName>
    </submittedName>
</protein>
<feature type="domain" description="PTS EIIA type-4" evidence="8">
    <location>
        <begin position="1"/>
        <end position="120"/>
    </location>
</feature>
<dbReference type="PANTHER" id="PTHR33799:SF1">
    <property type="entry name" value="PTS SYSTEM MANNOSE-SPECIFIC EIIAB COMPONENT-RELATED"/>
    <property type="match status" value="1"/>
</dbReference>
<gene>
    <name evidence="9" type="ORF">NE663_06230</name>
</gene>
<dbReference type="InterPro" id="IPR033887">
    <property type="entry name" value="PTS_IIA_man"/>
</dbReference>
<dbReference type="InterPro" id="IPR004701">
    <property type="entry name" value="PTS_EIIA_man-typ"/>
</dbReference>
<evidence type="ECO:0000256" key="6">
    <source>
        <dbReference type="ARBA" id="ARBA00022683"/>
    </source>
</evidence>
<evidence type="ECO:0000313" key="10">
    <source>
        <dbReference type="Proteomes" id="UP001524435"/>
    </source>
</evidence>
<sequence>MRKIIIAGHGNFAEGMRSSLELIMGRQEQVLTLCTYLKPENVEEKVDALMKQMSKEDEVVILTDLFGGSVNNYFLRYMQNPHTYLIAGVNLLLLIELVCRKDDDLDQVIETALQHVQSSIVYCNRYQSEETLSEF</sequence>
<keyword evidence="4 9" id="KW-0762">Sugar transport</keyword>
<dbReference type="InterPro" id="IPR036662">
    <property type="entry name" value="PTS_EIIA_man-typ_sf"/>
</dbReference>